<evidence type="ECO:0000313" key="4">
    <source>
        <dbReference type="Proteomes" id="UP001595962"/>
    </source>
</evidence>
<sequence>MRLLLTLLLLSPPLVAQQVYLSYDKDGTPVYSDQPTAGARLVELNVSPPSASAAPANPPADLQLSQAQTQIRLQILEPVAEQNLLSNSGELRVQTRVEPELPTGHQLRLVFDQNQLSPPQRTSGFLLKGIERGEHQLQLQQIDQNGKLIAESPVTRFYLRKSSLFSPN</sequence>
<dbReference type="Pfam" id="PF13511">
    <property type="entry name" value="DUF4124"/>
    <property type="match status" value="1"/>
</dbReference>
<keyword evidence="1" id="KW-0732">Signal</keyword>
<reference evidence="4" key="1">
    <citation type="journal article" date="2019" name="Int. J. Syst. Evol. Microbiol.">
        <title>The Global Catalogue of Microorganisms (GCM) 10K type strain sequencing project: providing services to taxonomists for standard genome sequencing and annotation.</title>
        <authorList>
            <consortium name="The Broad Institute Genomics Platform"/>
            <consortium name="The Broad Institute Genome Sequencing Center for Infectious Disease"/>
            <person name="Wu L."/>
            <person name="Ma J."/>
        </authorList>
    </citation>
    <scope>NUCLEOTIDE SEQUENCE [LARGE SCALE GENOMIC DNA]</scope>
    <source>
        <strain evidence="4">DT28</strain>
    </source>
</reference>
<dbReference type="RefSeq" id="WP_377333941.1">
    <property type="nucleotide sequence ID" value="NZ_JBHSGB010000010.1"/>
</dbReference>
<dbReference type="Proteomes" id="UP001595962">
    <property type="component" value="Unassembled WGS sequence"/>
</dbReference>
<feature type="signal peptide" evidence="1">
    <location>
        <begin position="1"/>
        <end position="16"/>
    </location>
</feature>
<organism evidence="3 4">
    <name type="scientific">Rheinheimera marina</name>
    <dbReference type="NCBI Taxonomy" id="1774958"/>
    <lineage>
        <taxon>Bacteria</taxon>
        <taxon>Pseudomonadati</taxon>
        <taxon>Pseudomonadota</taxon>
        <taxon>Gammaproteobacteria</taxon>
        <taxon>Chromatiales</taxon>
        <taxon>Chromatiaceae</taxon>
        <taxon>Rheinheimera</taxon>
    </lineage>
</organism>
<dbReference type="EMBL" id="JBHSGB010000010">
    <property type="protein sequence ID" value="MFC4655442.1"/>
    <property type="molecule type" value="Genomic_DNA"/>
</dbReference>
<evidence type="ECO:0000259" key="2">
    <source>
        <dbReference type="Pfam" id="PF13511"/>
    </source>
</evidence>
<name>A0ABV9JMG7_9GAMM</name>
<keyword evidence="4" id="KW-1185">Reference proteome</keyword>
<gene>
    <name evidence="3" type="ORF">ACFO3I_10500</name>
</gene>
<comment type="caution">
    <text evidence="3">The sequence shown here is derived from an EMBL/GenBank/DDBJ whole genome shotgun (WGS) entry which is preliminary data.</text>
</comment>
<accession>A0ABV9JMG7</accession>
<dbReference type="InterPro" id="IPR025392">
    <property type="entry name" value="DUF4124"/>
</dbReference>
<protein>
    <submittedName>
        <fullName evidence="3">DUF4124 domain-containing protein</fullName>
    </submittedName>
</protein>
<evidence type="ECO:0000313" key="3">
    <source>
        <dbReference type="EMBL" id="MFC4655442.1"/>
    </source>
</evidence>
<proteinExistence type="predicted"/>
<feature type="chain" id="PRO_5047146235" evidence="1">
    <location>
        <begin position="17"/>
        <end position="168"/>
    </location>
</feature>
<feature type="domain" description="DUF4124" evidence="2">
    <location>
        <begin position="7"/>
        <end position="60"/>
    </location>
</feature>
<evidence type="ECO:0000256" key="1">
    <source>
        <dbReference type="SAM" id="SignalP"/>
    </source>
</evidence>